<dbReference type="STRING" id="857967.G0QVA8"/>
<keyword evidence="7 10" id="KW-0067">ATP-binding</keyword>
<dbReference type="RefSeq" id="XP_004032439.1">
    <property type="nucleotide sequence ID" value="XM_004032391.1"/>
</dbReference>
<gene>
    <name evidence="13" type="ORF">IMG5_122530</name>
</gene>
<dbReference type="InterPro" id="IPR017441">
    <property type="entry name" value="Protein_kinase_ATP_BS"/>
</dbReference>
<protein>
    <recommendedName>
        <fullName evidence="2">non-specific serine/threonine protein kinase</fullName>
        <ecNumber evidence="2">2.7.11.1</ecNumber>
    </recommendedName>
</protein>
<dbReference type="InterPro" id="IPR008271">
    <property type="entry name" value="Ser/Thr_kinase_AS"/>
</dbReference>
<dbReference type="InterPro" id="IPR011009">
    <property type="entry name" value="Kinase-like_dom_sf"/>
</dbReference>
<evidence type="ECO:0000256" key="7">
    <source>
        <dbReference type="ARBA" id="ARBA00022840"/>
    </source>
</evidence>
<dbReference type="GO" id="GO:0005524">
    <property type="term" value="F:ATP binding"/>
    <property type="evidence" value="ECO:0007669"/>
    <property type="project" value="UniProtKB-UniRule"/>
</dbReference>
<evidence type="ECO:0000256" key="11">
    <source>
        <dbReference type="RuleBase" id="RU000304"/>
    </source>
</evidence>
<comment type="similarity">
    <text evidence="1">Belongs to the protein kinase superfamily. NEK Ser/Thr protein kinase family. NIMA subfamily.</text>
</comment>
<comment type="catalytic activity">
    <reaction evidence="8">
        <text>L-threonyl-[protein] + ATP = O-phospho-L-threonyl-[protein] + ADP + H(+)</text>
        <dbReference type="Rhea" id="RHEA:46608"/>
        <dbReference type="Rhea" id="RHEA-COMP:11060"/>
        <dbReference type="Rhea" id="RHEA-COMP:11605"/>
        <dbReference type="ChEBI" id="CHEBI:15378"/>
        <dbReference type="ChEBI" id="CHEBI:30013"/>
        <dbReference type="ChEBI" id="CHEBI:30616"/>
        <dbReference type="ChEBI" id="CHEBI:61977"/>
        <dbReference type="ChEBI" id="CHEBI:456216"/>
        <dbReference type="EC" id="2.7.11.1"/>
    </reaction>
</comment>
<keyword evidence="14" id="KW-1185">Reference proteome</keyword>
<keyword evidence="4 13" id="KW-0808">Transferase</keyword>
<evidence type="ECO:0000256" key="10">
    <source>
        <dbReference type="PROSITE-ProRule" id="PRU10141"/>
    </source>
</evidence>
<dbReference type="Proteomes" id="UP000008983">
    <property type="component" value="Unassembled WGS sequence"/>
</dbReference>
<dbReference type="eggNOG" id="KOG0589">
    <property type="taxonomic scope" value="Eukaryota"/>
</dbReference>
<evidence type="ECO:0000256" key="5">
    <source>
        <dbReference type="ARBA" id="ARBA00022741"/>
    </source>
</evidence>
<evidence type="ECO:0000256" key="4">
    <source>
        <dbReference type="ARBA" id="ARBA00022679"/>
    </source>
</evidence>
<evidence type="ECO:0000313" key="14">
    <source>
        <dbReference type="Proteomes" id="UP000008983"/>
    </source>
</evidence>
<dbReference type="SUPFAM" id="SSF56112">
    <property type="entry name" value="Protein kinase-like (PK-like)"/>
    <property type="match status" value="1"/>
</dbReference>
<dbReference type="InterPro" id="IPR000719">
    <property type="entry name" value="Prot_kinase_dom"/>
</dbReference>
<reference evidence="13 14" key="1">
    <citation type="submission" date="2011-07" db="EMBL/GenBank/DDBJ databases">
        <authorList>
            <person name="Coyne R."/>
            <person name="Brami D."/>
            <person name="Johnson J."/>
            <person name="Hostetler J."/>
            <person name="Hannick L."/>
            <person name="Clark T."/>
            <person name="Cassidy-Hanley D."/>
            <person name="Inman J."/>
        </authorList>
    </citation>
    <scope>NUCLEOTIDE SEQUENCE [LARGE SCALE GENOMIC DNA]</scope>
    <source>
        <strain evidence="13 14">G5</strain>
    </source>
</reference>
<evidence type="ECO:0000256" key="8">
    <source>
        <dbReference type="ARBA" id="ARBA00047899"/>
    </source>
</evidence>
<organism evidence="13 14">
    <name type="scientific">Ichthyophthirius multifiliis</name>
    <name type="common">White spot disease agent</name>
    <name type="synonym">Ich</name>
    <dbReference type="NCBI Taxonomy" id="5932"/>
    <lineage>
        <taxon>Eukaryota</taxon>
        <taxon>Sar</taxon>
        <taxon>Alveolata</taxon>
        <taxon>Ciliophora</taxon>
        <taxon>Intramacronucleata</taxon>
        <taxon>Oligohymenophorea</taxon>
        <taxon>Hymenostomatida</taxon>
        <taxon>Ophryoglenina</taxon>
        <taxon>Ichthyophthirius</taxon>
    </lineage>
</organism>
<dbReference type="SMART" id="SM00220">
    <property type="entry name" value="S_TKc"/>
    <property type="match status" value="1"/>
</dbReference>
<evidence type="ECO:0000256" key="2">
    <source>
        <dbReference type="ARBA" id="ARBA00012513"/>
    </source>
</evidence>
<dbReference type="PANTHER" id="PTHR44899">
    <property type="entry name" value="CAMK FAMILY PROTEIN KINASE"/>
    <property type="match status" value="1"/>
</dbReference>
<keyword evidence="3 11" id="KW-0723">Serine/threonine-protein kinase</keyword>
<dbReference type="OMA" id="KHEPLKS"/>
<dbReference type="GO" id="GO:0106310">
    <property type="term" value="F:protein serine kinase activity"/>
    <property type="evidence" value="ECO:0007669"/>
    <property type="project" value="RHEA"/>
</dbReference>
<comment type="catalytic activity">
    <reaction evidence="9">
        <text>L-seryl-[protein] + ATP = O-phospho-L-seryl-[protein] + ADP + H(+)</text>
        <dbReference type="Rhea" id="RHEA:17989"/>
        <dbReference type="Rhea" id="RHEA-COMP:9863"/>
        <dbReference type="Rhea" id="RHEA-COMP:11604"/>
        <dbReference type="ChEBI" id="CHEBI:15378"/>
        <dbReference type="ChEBI" id="CHEBI:29999"/>
        <dbReference type="ChEBI" id="CHEBI:30616"/>
        <dbReference type="ChEBI" id="CHEBI:83421"/>
        <dbReference type="ChEBI" id="CHEBI:456216"/>
        <dbReference type="EC" id="2.7.11.1"/>
    </reaction>
</comment>
<dbReference type="GO" id="GO:0004674">
    <property type="term" value="F:protein serine/threonine kinase activity"/>
    <property type="evidence" value="ECO:0007669"/>
    <property type="project" value="UniProtKB-KW"/>
</dbReference>
<dbReference type="PANTHER" id="PTHR44899:SF3">
    <property type="entry name" value="SERINE_THREONINE-PROTEIN KINASE NEK1"/>
    <property type="match status" value="1"/>
</dbReference>
<feature type="binding site" evidence="10">
    <location>
        <position position="52"/>
    </location>
    <ligand>
        <name>ATP</name>
        <dbReference type="ChEBI" id="CHEBI:30616"/>
    </ligand>
</feature>
<dbReference type="EC" id="2.7.11.1" evidence="2"/>
<dbReference type="AlphaFoldDB" id="G0QVA8"/>
<keyword evidence="5 10" id="KW-0547">Nucleotide-binding</keyword>
<evidence type="ECO:0000256" key="3">
    <source>
        <dbReference type="ARBA" id="ARBA00022527"/>
    </source>
</evidence>
<dbReference type="Pfam" id="PF00069">
    <property type="entry name" value="Pkinase"/>
    <property type="match status" value="1"/>
</dbReference>
<dbReference type="GeneID" id="14906972"/>
<dbReference type="OrthoDB" id="248923at2759"/>
<feature type="domain" description="Protein kinase" evidence="12">
    <location>
        <begin position="23"/>
        <end position="280"/>
    </location>
</feature>
<sequence>MISKYQINQVLPKKQKCLQINFFKKNKKIGEGAYSIVYKVIRQTDQQQYALKKVNLQALSQKEIEYALNEVRILASIRSNYIIGYKEAFIDRHQNCLCIVMEYSNNGDLLQKIIENQKKGLKFTEDQIWNIFIQIVKALKTLHELKIFHRDLKSANIFLNKDETIKLGDMNVSKVAKKGLLYTQTGTPYYASPEIWKDQPYDEKSDIWSLGCVLYEIVTLNPPFKAQDMDDLYQKVIKGSYQKIKNNNYSQDLINIINLLLQVNPYIRPRADQILNLPFIFKRIQDKNLLESDVDTVLLKTIKIPKNINYLNDKLPKPNYFTNNIIKNQKENFIRTNSMVYSLPKIKSQRFQSFDGMKIAKNSSQQDVQENQKKIHKVSHSQGKKYVIQNSPINNKQKNKENNSFYEDKRQQHNKKNKKYYFYQGQDCQMQQKILIYFQQKSINWKKIQK</sequence>
<accession>G0QVA8</accession>
<dbReference type="FunFam" id="3.30.200.20:FF:000097">
    <property type="entry name" value="Probable serine/threonine-protein kinase nek1"/>
    <property type="match status" value="1"/>
</dbReference>
<keyword evidence="6 13" id="KW-0418">Kinase</keyword>
<dbReference type="EMBL" id="GL983938">
    <property type="protein sequence ID" value="EGR30852.1"/>
    <property type="molecule type" value="Genomic_DNA"/>
</dbReference>
<evidence type="ECO:0000256" key="9">
    <source>
        <dbReference type="ARBA" id="ARBA00048679"/>
    </source>
</evidence>
<dbReference type="PROSITE" id="PS00107">
    <property type="entry name" value="PROTEIN_KINASE_ATP"/>
    <property type="match status" value="1"/>
</dbReference>
<name>G0QVA8_ICHMU</name>
<evidence type="ECO:0000256" key="6">
    <source>
        <dbReference type="ARBA" id="ARBA00022777"/>
    </source>
</evidence>
<dbReference type="Gene3D" id="3.30.200.20">
    <property type="entry name" value="Phosphorylase Kinase, domain 1"/>
    <property type="match status" value="1"/>
</dbReference>
<dbReference type="PROSITE" id="PS50011">
    <property type="entry name" value="PROTEIN_KINASE_DOM"/>
    <property type="match status" value="1"/>
</dbReference>
<evidence type="ECO:0000259" key="12">
    <source>
        <dbReference type="PROSITE" id="PS50011"/>
    </source>
</evidence>
<evidence type="ECO:0000313" key="13">
    <source>
        <dbReference type="EMBL" id="EGR30852.1"/>
    </source>
</evidence>
<dbReference type="PROSITE" id="PS00108">
    <property type="entry name" value="PROTEIN_KINASE_ST"/>
    <property type="match status" value="1"/>
</dbReference>
<dbReference type="InterPro" id="IPR051131">
    <property type="entry name" value="NEK_Ser/Thr_kinase_NIMA"/>
</dbReference>
<dbReference type="Gene3D" id="1.10.510.10">
    <property type="entry name" value="Transferase(Phosphotransferase) domain 1"/>
    <property type="match status" value="1"/>
</dbReference>
<dbReference type="InParanoid" id="G0QVA8"/>
<proteinExistence type="inferred from homology"/>
<evidence type="ECO:0000256" key="1">
    <source>
        <dbReference type="ARBA" id="ARBA00010886"/>
    </source>
</evidence>